<dbReference type="STRING" id="402676.B6K5V3"/>
<name>B6K5V3_SCHJY</name>
<dbReference type="JaponicusDB" id="SJAG_04079"/>
<dbReference type="OrthoDB" id="377209at2759"/>
<organism evidence="3 4">
    <name type="scientific">Schizosaccharomyces japonicus (strain yFS275 / FY16936)</name>
    <name type="common">Fission yeast</name>
    <dbReference type="NCBI Taxonomy" id="402676"/>
    <lineage>
        <taxon>Eukaryota</taxon>
        <taxon>Fungi</taxon>
        <taxon>Dikarya</taxon>
        <taxon>Ascomycota</taxon>
        <taxon>Taphrinomycotina</taxon>
        <taxon>Schizosaccharomycetes</taxon>
        <taxon>Schizosaccharomycetales</taxon>
        <taxon>Schizosaccharomycetaceae</taxon>
        <taxon>Schizosaccharomyces</taxon>
    </lineage>
</organism>
<reference evidence="3 4" key="1">
    <citation type="journal article" date="2011" name="Science">
        <title>Comparative functional genomics of the fission yeasts.</title>
        <authorList>
            <person name="Rhind N."/>
            <person name="Chen Z."/>
            <person name="Yassour M."/>
            <person name="Thompson D.A."/>
            <person name="Haas B.J."/>
            <person name="Habib N."/>
            <person name="Wapinski I."/>
            <person name="Roy S."/>
            <person name="Lin M.F."/>
            <person name="Heiman D.I."/>
            <person name="Young S.K."/>
            <person name="Furuya K."/>
            <person name="Guo Y."/>
            <person name="Pidoux A."/>
            <person name="Chen H.M."/>
            <person name="Robbertse B."/>
            <person name="Goldberg J.M."/>
            <person name="Aoki K."/>
            <person name="Bayne E.H."/>
            <person name="Berlin A.M."/>
            <person name="Desjardins C.A."/>
            <person name="Dobbs E."/>
            <person name="Dukaj L."/>
            <person name="Fan L."/>
            <person name="FitzGerald M.G."/>
            <person name="French C."/>
            <person name="Gujja S."/>
            <person name="Hansen K."/>
            <person name="Keifenheim D."/>
            <person name="Levin J.Z."/>
            <person name="Mosher R.A."/>
            <person name="Mueller C.A."/>
            <person name="Pfiffner J."/>
            <person name="Priest M."/>
            <person name="Russ C."/>
            <person name="Smialowska A."/>
            <person name="Swoboda P."/>
            <person name="Sykes S.M."/>
            <person name="Vaughn M."/>
            <person name="Vengrova S."/>
            <person name="Yoder R."/>
            <person name="Zeng Q."/>
            <person name="Allshire R."/>
            <person name="Baulcombe D."/>
            <person name="Birren B.W."/>
            <person name="Brown W."/>
            <person name="Ekwall K."/>
            <person name="Kellis M."/>
            <person name="Leatherwood J."/>
            <person name="Levin H."/>
            <person name="Margalit H."/>
            <person name="Martienssen R."/>
            <person name="Nieduszynski C.A."/>
            <person name="Spatafora J.W."/>
            <person name="Friedman N."/>
            <person name="Dalgaard J.Z."/>
            <person name="Baumann P."/>
            <person name="Niki H."/>
            <person name="Regev A."/>
            <person name="Nusbaum C."/>
        </authorList>
    </citation>
    <scope>NUCLEOTIDE SEQUENCE [LARGE SCALE GENOMIC DNA]</scope>
    <source>
        <strain evidence="4">yFS275 / FY16936</strain>
    </source>
</reference>
<keyword evidence="1" id="KW-0694">RNA-binding</keyword>
<dbReference type="Gene3D" id="1.25.40.90">
    <property type="match status" value="1"/>
</dbReference>
<dbReference type="OMA" id="MRMHAED"/>
<dbReference type="GO" id="GO:0003723">
    <property type="term" value="F:RNA binding"/>
    <property type="evidence" value="ECO:0007669"/>
    <property type="project" value="UniProtKB-KW"/>
</dbReference>
<dbReference type="VEuPathDB" id="FungiDB:SJAG_04079"/>
<protein>
    <submittedName>
        <fullName evidence="3">U2-associated protein</fullName>
    </submittedName>
</protein>
<dbReference type="InterPro" id="IPR008942">
    <property type="entry name" value="ENTH_VHS"/>
</dbReference>
<dbReference type="GeneID" id="7047603"/>
<accession>B6K5V3</accession>
<keyword evidence="4" id="KW-1185">Reference proteome</keyword>
<dbReference type="RefSeq" id="XP_002175200.1">
    <property type="nucleotide sequence ID" value="XM_002175164.2"/>
</dbReference>
<evidence type="ECO:0000256" key="1">
    <source>
        <dbReference type="ARBA" id="ARBA00022884"/>
    </source>
</evidence>
<dbReference type="AlphaFoldDB" id="B6K5V3"/>
<dbReference type="InterPro" id="IPR006569">
    <property type="entry name" value="CID_dom"/>
</dbReference>
<dbReference type="SMART" id="SM00582">
    <property type="entry name" value="RPR"/>
    <property type="match status" value="1"/>
</dbReference>
<gene>
    <name evidence="3" type="ORF">SJAG_04079</name>
</gene>
<dbReference type="PANTHER" id="PTHR23140">
    <property type="entry name" value="RNA PROCESSING PROTEIN LD23810P"/>
    <property type="match status" value="1"/>
</dbReference>
<dbReference type="InterPro" id="IPR051485">
    <property type="entry name" value="SR-CTD_assoc_factor"/>
</dbReference>
<dbReference type="eggNOG" id="KOG0151">
    <property type="taxonomic scope" value="Eukaryota"/>
</dbReference>
<evidence type="ECO:0000313" key="3">
    <source>
        <dbReference type="EMBL" id="EEB08907.1"/>
    </source>
</evidence>
<proteinExistence type="predicted"/>
<dbReference type="HOGENOM" id="CLU_565197_0_0_1"/>
<dbReference type="PROSITE" id="PS51391">
    <property type="entry name" value="CID"/>
    <property type="match status" value="1"/>
</dbReference>
<dbReference type="PANTHER" id="PTHR23140:SF0">
    <property type="entry name" value="U2 SNRNP-ASSOCIATED SURP MOTIF-CONTAINING PROTEIN"/>
    <property type="match status" value="1"/>
</dbReference>
<dbReference type="EMBL" id="KE651167">
    <property type="protein sequence ID" value="EEB08907.1"/>
    <property type="molecule type" value="Genomic_DNA"/>
</dbReference>
<dbReference type="Pfam" id="PF04818">
    <property type="entry name" value="CID"/>
    <property type="match status" value="1"/>
</dbReference>
<sequence>MRFTERKPLAKARRHFAKKEFDLDESDDDEDTFLRKTSEISDVDFSNRLQEIEHKSTIQASVKTEGTSSLHTKQSTSLCTIVHLSHFPDSVDINDFRKHISSIPGIMAVNIFPPQPDSERKGILVVQNEAAAFSVTQFLKTNPFNDYFIQGTYEIKEPKTISNGVENNKSTVLVSQEQNSISVLSPFEKAKLNWLLDKMSCSRSSIARAMAFSMEHVHCHEEIVDQITNSFLQTSDCLELDVVRKLSHLYLFNDILYNCASGIPQAWKYRLSLEKHLRVIFEHLRFTAKRFSGRLKENIFTQKVLAVTDVWTKWVSFREELFEYVHNLFNPKTTSSTQFRPVENETALEDEKWFNMTPPAEELENDEEYNGIPVDVSELLGLKAAKEETTHEKPEPSIRPAMFKQSFTKGTVVSKKMRMRAEDLFDT</sequence>
<evidence type="ECO:0000259" key="2">
    <source>
        <dbReference type="PROSITE" id="PS51391"/>
    </source>
</evidence>
<dbReference type="Proteomes" id="UP000001744">
    <property type="component" value="Unassembled WGS sequence"/>
</dbReference>
<feature type="domain" description="CID" evidence="2">
    <location>
        <begin position="184"/>
        <end position="333"/>
    </location>
</feature>
<evidence type="ECO:0000313" key="4">
    <source>
        <dbReference type="Proteomes" id="UP000001744"/>
    </source>
</evidence>